<reference evidence="1 2" key="1">
    <citation type="submission" date="2020-03" db="EMBL/GenBank/DDBJ databases">
        <title>Genomic Encyclopedia of Type Strains, Phase IV (KMG-IV): sequencing the most valuable type-strain genomes for metagenomic binning, comparative biology and taxonomic classification.</title>
        <authorList>
            <person name="Goeker M."/>
        </authorList>
    </citation>
    <scope>NUCLEOTIDE SEQUENCE [LARGE SCALE GENOMIC DNA]</scope>
    <source>
        <strain evidence="1 2">DSM 19867</strain>
    </source>
</reference>
<dbReference type="EMBL" id="JAASRM010000001">
    <property type="protein sequence ID" value="NIK86726.1"/>
    <property type="molecule type" value="Genomic_DNA"/>
</dbReference>
<keyword evidence="2" id="KW-1185">Reference proteome</keyword>
<organism evidence="1 2">
    <name type="scientific">Rhizomicrobium palustre</name>
    <dbReference type="NCBI Taxonomy" id="189966"/>
    <lineage>
        <taxon>Bacteria</taxon>
        <taxon>Pseudomonadati</taxon>
        <taxon>Pseudomonadota</taxon>
        <taxon>Alphaproteobacteria</taxon>
        <taxon>Micropepsales</taxon>
        <taxon>Micropepsaceae</taxon>
        <taxon>Rhizomicrobium</taxon>
    </lineage>
</organism>
<accession>A0A846MTN8</accession>
<comment type="caution">
    <text evidence="1">The sequence shown here is derived from an EMBL/GenBank/DDBJ whole genome shotgun (WGS) entry which is preliminary data.</text>
</comment>
<dbReference type="AlphaFoldDB" id="A0A846MTN8"/>
<dbReference type="Proteomes" id="UP000570514">
    <property type="component" value="Unassembled WGS sequence"/>
</dbReference>
<evidence type="ECO:0000313" key="2">
    <source>
        <dbReference type="Proteomes" id="UP000570514"/>
    </source>
</evidence>
<dbReference type="RefSeq" id="WP_167079708.1">
    <property type="nucleotide sequence ID" value="NZ_BAAADC010000001.1"/>
</dbReference>
<proteinExistence type="predicted"/>
<protein>
    <submittedName>
        <fullName evidence="1">Uncharacterized protein</fullName>
    </submittedName>
</protein>
<name>A0A846MTN8_9PROT</name>
<sequence>MLALPGKIVHPRFARFREYRIELEQAGQGVWSAFRALGFSLEEVLAIAKGWGRALSGIEKPWLCWNVEHEWCLVQQKLVTEAGWTPLVGFDPRVGPPRKTVSGAVVFDFNAELGLPLLYPHFPLEFAFLFARRLAFWHSDLLLRREKMAELARIFAALPDSVTAACEVDPGFRYRYLPWRQRYWELVGCTTASASRDQFEKGCGWWMAFWAHPHQSHPKTIRRWRYWDHGAGIRHWHRHEGGHCMVLDGRDYEEGHFSKIGRLDYQGVKEPNGSDVRRNMSEELVRHYDLRTACGKLGLADLLDHGDQGRIFHLGSTPPRG</sequence>
<evidence type="ECO:0000313" key="1">
    <source>
        <dbReference type="EMBL" id="NIK86726.1"/>
    </source>
</evidence>
<gene>
    <name evidence="1" type="ORF">FHS83_000044</name>
</gene>